<dbReference type="InterPro" id="IPR006638">
    <property type="entry name" value="Elp3/MiaA/NifB-like_rSAM"/>
</dbReference>
<keyword evidence="9" id="KW-1185">Reference proteome</keyword>
<keyword evidence="4 6" id="KW-0408">Iron</keyword>
<name>A0ABX7PXE3_9BACT</name>
<dbReference type="SFLD" id="SFLDG01389">
    <property type="entry name" value="menaquinone_synthsis_involved"/>
    <property type="match status" value="1"/>
</dbReference>
<evidence type="ECO:0000256" key="5">
    <source>
        <dbReference type="ARBA" id="ARBA00023014"/>
    </source>
</evidence>
<keyword evidence="3 6" id="KW-0479">Metal-binding</keyword>
<dbReference type="Pfam" id="PF19288">
    <property type="entry name" value="CofH_C"/>
    <property type="match status" value="1"/>
</dbReference>
<dbReference type="InterPro" id="IPR045567">
    <property type="entry name" value="CofH/MnqC-like_C"/>
</dbReference>
<dbReference type="PROSITE" id="PS51918">
    <property type="entry name" value="RADICAL_SAM"/>
    <property type="match status" value="1"/>
</dbReference>
<comment type="similarity">
    <text evidence="6">Belongs to the radical SAM superfamily. MqnE family.</text>
</comment>
<dbReference type="PANTHER" id="PTHR43076">
    <property type="entry name" value="FO SYNTHASE (COFH)"/>
    <property type="match status" value="1"/>
</dbReference>
<dbReference type="EC" id="2.5.1.120" evidence="6"/>
<dbReference type="InterPro" id="IPR022432">
    <property type="entry name" value="MqnE"/>
</dbReference>
<sequence length="382" mass="42896">MRINESVYSTLLDRSLRLGIADIVEKIGNGLRLSVKDGLRLYACPDVNFVGSIADWVSRDKNGEVVTYILNRYLNYSNVCILSCQFCAFYRRNGQQGAFTHSIEELVKETEDAAAKGATEVHCVGGLHPKLPYSYYLDLIRAIKEKLPQIMIKAFTAVEIIHLAKRIAKKSIQEVLVDLASAGLDSLTGGGAEIFDPEIRKRICAGKESADEWLEVHRQWHNLKKKSTATMLFGHVETLAHRVDHLSRLRELQDETKGFCAFIPFAFEPENTKLGNIKKATSIDFLKTIAFSRLFLDNFDHITAYWISSGMAVAELALNYGADDLHGTIEKERIFHMAGSKTPPGQTVATLRKTIENAGKIPIRRDTYYRKLEPSSFLPAKV</sequence>
<dbReference type="SFLD" id="SFLDF00343">
    <property type="entry name" value="aminofutalosine_synthase_(mqnE"/>
    <property type="match status" value="1"/>
</dbReference>
<dbReference type="EMBL" id="CP065956">
    <property type="protein sequence ID" value="QSR87389.1"/>
    <property type="molecule type" value="Genomic_DNA"/>
</dbReference>
<evidence type="ECO:0000313" key="9">
    <source>
        <dbReference type="Proteomes" id="UP000663088"/>
    </source>
</evidence>
<dbReference type="SFLD" id="SFLDS00029">
    <property type="entry name" value="Radical_SAM"/>
    <property type="match status" value="1"/>
</dbReference>
<dbReference type="SFLD" id="SFLDG01064">
    <property type="entry name" value="F420__menaquinone_cofactor_bio"/>
    <property type="match status" value="1"/>
</dbReference>
<dbReference type="RefSeq" id="WP_206847837.1">
    <property type="nucleotide sequence ID" value="NZ_CP065956.1"/>
</dbReference>
<organism evidence="8 9">
    <name type="scientific">Candidatus Methylacidiphilum infernorum</name>
    <dbReference type="NCBI Taxonomy" id="511746"/>
    <lineage>
        <taxon>Bacteria</taxon>
        <taxon>Pseudomonadati</taxon>
        <taxon>Verrucomicrobiota</taxon>
        <taxon>Methylacidiphilae</taxon>
        <taxon>Methylacidiphilales</taxon>
        <taxon>Methylacidiphilaceae</taxon>
        <taxon>Methylacidiphilum (ex Ratnadevi et al. 2023)</taxon>
    </lineage>
</organism>
<dbReference type="InterPro" id="IPR007197">
    <property type="entry name" value="rSAM"/>
</dbReference>
<comment type="cofactor">
    <cofactor evidence="6">
        <name>[4Fe-4S] cluster</name>
        <dbReference type="ChEBI" id="CHEBI:49883"/>
    </cofactor>
    <text evidence="6">Binds 1 [4Fe-4S] cluster. The cluster is coordinated with 3 cysteines and an exchangeable S-adenosyl-L-methionine.</text>
</comment>
<evidence type="ECO:0000313" key="8">
    <source>
        <dbReference type="EMBL" id="QSR87389.1"/>
    </source>
</evidence>
<comment type="pathway">
    <text evidence="6">Quinol/quinone metabolism; menaquinone biosynthesis.</text>
</comment>
<comment type="catalytic activity">
    <reaction evidence="6">
        <text>3-[(1-carboxyvinyl)-oxy]benzoate + S-adenosyl-L-methionine + H2O = 6-amino-6-deoxyfutalosine + hydrogencarbonate + L-methionine + H(+)</text>
        <dbReference type="Rhea" id="RHEA:33075"/>
        <dbReference type="ChEBI" id="CHEBI:15377"/>
        <dbReference type="ChEBI" id="CHEBI:15378"/>
        <dbReference type="ChEBI" id="CHEBI:17544"/>
        <dbReference type="ChEBI" id="CHEBI:57844"/>
        <dbReference type="ChEBI" id="CHEBI:59789"/>
        <dbReference type="ChEBI" id="CHEBI:64286"/>
        <dbReference type="ChEBI" id="CHEBI:76981"/>
        <dbReference type="EC" id="2.5.1.120"/>
    </reaction>
</comment>
<dbReference type="NCBIfam" id="TIGR03700">
    <property type="entry name" value="mena_SCO4494"/>
    <property type="match status" value="1"/>
</dbReference>
<comment type="function">
    <text evidence="6">Radical SAM enzyme that catalyzes the addition of the adenosyl radical to the double bond of 3-[(1-carboxyvinyl)oxy]benzoate, leading to aminodeoxyfutalosine (AFL), a key intermediate in the formation of menaquinone (MK, vitamin K2) from chorismate.</text>
</comment>
<dbReference type="CDD" id="cd01335">
    <property type="entry name" value="Radical_SAM"/>
    <property type="match status" value="1"/>
</dbReference>
<dbReference type="Proteomes" id="UP000663088">
    <property type="component" value="Chromosome"/>
</dbReference>
<keyword evidence="6" id="KW-0808">Transferase</keyword>
<evidence type="ECO:0000256" key="3">
    <source>
        <dbReference type="ARBA" id="ARBA00022723"/>
    </source>
</evidence>
<dbReference type="InterPro" id="IPR034405">
    <property type="entry name" value="F420"/>
</dbReference>
<feature type="domain" description="Radical SAM core" evidence="7">
    <location>
        <begin position="66"/>
        <end position="300"/>
    </location>
</feature>
<dbReference type="InterPro" id="IPR013785">
    <property type="entry name" value="Aldolase_TIM"/>
</dbReference>
<dbReference type="PANTHER" id="PTHR43076:SF7">
    <property type="entry name" value="AMINODEOXYFUTALOSINE SYNTHASE"/>
    <property type="match status" value="1"/>
</dbReference>
<evidence type="ECO:0000256" key="6">
    <source>
        <dbReference type="HAMAP-Rule" id="MF_00993"/>
    </source>
</evidence>
<dbReference type="HAMAP" id="MF_00993">
    <property type="entry name" value="MqnE"/>
    <property type="match status" value="1"/>
</dbReference>
<proteinExistence type="inferred from homology"/>
<dbReference type="SUPFAM" id="SSF102114">
    <property type="entry name" value="Radical SAM enzymes"/>
    <property type="match status" value="1"/>
</dbReference>
<keyword evidence="6" id="KW-0474">Menaquinone biosynthesis</keyword>
<evidence type="ECO:0000256" key="4">
    <source>
        <dbReference type="ARBA" id="ARBA00023004"/>
    </source>
</evidence>
<dbReference type="Pfam" id="PF04055">
    <property type="entry name" value="Radical_SAM"/>
    <property type="match status" value="1"/>
</dbReference>
<keyword evidence="2 6" id="KW-0949">S-adenosyl-L-methionine</keyword>
<dbReference type="SFLD" id="SFLDF00342">
    <property type="entry name" value="cyclic_dehypoxanthine_futalosi"/>
    <property type="match status" value="1"/>
</dbReference>
<keyword evidence="1 6" id="KW-0004">4Fe-4S</keyword>
<dbReference type="NCBIfam" id="TIGR00423">
    <property type="entry name" value="CofH family radical SAM protein"/>
    <property type="match status" value="1"/>
</dbReference>
<dbReference type="InterPro" id="IPR058240">
    <property type="entry name" value="rSAM_sf"/>
</dbReference>
<feature type="binding site" evidence="6">
    <location>
        <position position="84"/>
    </location>
    <ligand>
        <name>[4Fe-4S] cluster</name>
        <dbReference type="ChEBI" id="CHEBI:49883"/>
        <note>4Fe-4S-S-AdoMet</note>
    </ligand>
</feature>
<evidence type="ECO:0000256" key="2">
    <source>
        <dbReference type="ARBA" id="ARBA00022691"/>
    </source>
</evidence>
<feature type="binding site" evidence="6">
    <location>
        <position position="80"/>
    </location>
    <ligand>
        <name>[4Fe-4S] cluster</name>
        <dbReference type="ChEBI" id="CHEBI:49883"/>
        <note>4Fe-4S-S-AdoMet</note>
    </ligand>
</feature>
<reference evidence="8 9" key="1">
    <citation type="submission" date="2020-12" db="EMBL/GenBank/DDBJ databases">
        <authorList>
            <person name="Awala S.I."/>
            <person name="Gwak J.-H."/>
            <person name="Kim S.-J."/>
            <person name="Rhee S.-K."/>
        </authorList>
    </citation>
    <scope>NUCLEOTIDE SEQUENCE [LARGE SCALE GENOMIC DNA]</scope>
    <source>
        <strain evidence="8 9">IT5</strain>
    </source>
</reference>
<dbReference type="PIRSF" id="PIRSF004762">
    <property type="entry name" value="CHP00423"/>
    <property type="match status" value="1"/>
</dbReference>
<dbReference type="Gene3D" id="3.20.20.70">
    <property type="entry name" value="Aldolase class I"/>
    <property type="match status" value="1"/>
</dbReference>
<dbReference type="SMART" id="SM00729">
    <property type="entry name" value="Elp3"/>
    <property type="match status" value="1"/>
</dbReference>
<accession>A0ABX7PXE3</accession>
<evidence type="ECO:0000256" key="1">
    <source>
        <dbReference type="ARBA" id="ARBA00022485"/>
    </source>
</evidence>
<feature type="binding site" evidence="6">
    <location>
        <position position="87"/>
    </location>
    <ligand>
        <name>[4Fe-4S] cluster</name>
        <dbReference type="ChEBI" id="CHEBI:49883"/>
        <note>4Fe-4S-S-AdoMet</note>
    </ligand>
</feature>
<keyword evidence="5 6" id="KW-0411">Iron-sulfur</keyword>
<protein>
    <recommendedName>
        <fullName evidence="6">Aminodeoxyfutalosine synthase</fullName>
        <shortName evidence="6">AFL synthase</shortName>
        <shortName evidence="6">Aminofutalosine synthase</shortName>
        <ecNumber evidence="6">2.5.1.120</ecNumber>
    </recommendedName>
    <alternativeName>
        <fullName evidence="6">Menaquinone biosynthetic enzyme MqnE</fullName>
    </alternativeName>
</protein>
<gene>
    <name evidence="6 8" type="primary">mqnE</name>
    <name evidence="8" type="ORF">EM20IM_03415</name>
</gene>
<dbReference type="InterPro" id="IPR020050">
    <property type="entry name" value="FO_synthase_su2"/>
</dbReference>
<evidence type="ECO:0000259" key="7">
    <source>
        <dbReference type="PROSITE" id="PS51918"/>
    </source>
</evidence>